<evidence type="ECO:0000256" key="1">
    <source>
        <dbReference type="ARBA" id="ARBA00008531"/>
    </source>
</evidence>
<dbReference type="InterPro" id="IPR000897">
    <property type="entry name" value="SRP54_GTPase_dom"/>
</dbReference>
<keyword evidence="3" id="KW-0547">Nucleotide-binding</keyword>
<accession>A0A7S1B8N7</accession>
<dbReference type="Pfam" id="PF00448">
    <property type="entry name" value="SRP54"/>
    <property type="match status" value="1"/>
</dbReference>
<dbReference type="InterPro" id="IPR003593">
    <property type="entry name" value="AAA+_ATPase"/>
</dbReference>
<evidence type="ECO:0000256" key="4">
    <source>
        <dbReference type="ARBA" id="ARBA00023134"/>
    </source>
</evidence>
<keyword evidence="4" id="KW-0342">GTP-binding</keyword>
<dbReference type="EMBL" id="HBFR01006875">
    <property type="protein sequence ID" value="CAD8877768.1"/>
    <property type="molecule type" value="Transcribed_RNA"/>
</dbReference>
<dbReference type="GO" id="GO:0006614">
    <property type="term" value="P:SRP-dependent cotranslational protein targeting to membrane"/>
    <property type="evidence" value="ECO:0007669"/>
    <property type="project" value="InterPro"/>
</dbReference>
<proteinExistence type="inferred from homology"/>
<protein>
    <recommendedName>
        <fullName evidence="8">Signal recognition particle receptor subunit alpha homolog</fullName>
    </recommendedName>
    <alternativeName>
        <fullName evidence="9">Docking protein alpha</fullName>
    </alternativeName>
</protein>
<comment type="subcellular location">
    <subcellularLocation>
        <location evidence="7">Endomembrane system</location>
        <topology evidence="7">Peripheral membrane protein</topology>
        <orientation evidence="7">Cytoplasmic side</orientation>
    </subcellularLocation>
</comment>
<reference evidence="11" key="1">
    <citation type="submission" date="2021-01" db="EMBL/GenBank/DDBJ databases">
        <authorList>
            <person name="Corre E."/>
            <person name="Pelletier E."/>
            <person name="Niang G."/>
            <person name="Scheremetjew M."/>
            <person name="Finn R."/>
            <person name="Kale V."/>
            <person name="Holt S."/>
            <person name="Cochrane G."/>
            <person name="Meng A."/>
            <person name="Brown T."/>
            <person name="Cohen L."/>
        </authorList>
    </citation>
    <scope>NUCLEOTIDE SEQUENCE</scope>
    <source>
        <strain evidence="11">308</strain>
    </source>
</reference>
<dbReference type="SMART" id="SM00962">
    <property type="entry name" value="SRP54"/>
    <property type="match status" value="1"/>
</dbReference>
<dbReference type="Pfam" id="PF02881">
    <property type="entry name" value="SRP54_N"/>
    <property type="match status" value="1"/>
</dbReference>
<evidence type="ECO:0000256" key="7">
    <source>
        <dbReference type="ARBA" id="ARBA00029433"/>
    </source>
</evidence>
<comment type="similarity">
    <text evidence="1">Belongs to the GTP-binding SRP family.</text>
</comment>
<evidence type="ECO:0000256" key="9">
    <source>
        <dbReference type="ARBA" id="ARBA00081194"/>
    </source>
</evidence>
<sequence>MEKRLMKTAATKIIKKKTVWHDGSGKLTRAQAAALDRSVRPADASAHAVGEASEAAVREAKTQFLPTDEEREQWEEENRSDATYTWKGLTERFSSLLHRITSGAPLTDVALEGMLDKLRENLEKKNVASDVSRHIVLGVRQYLKERRPRTVRHAQALLRPGLETGVTRILASRSDTDVLRRALGHRGRSRRPFVITVIGINGVGKSTSLAKVAYLLKTHGLSPMVAACDTFRSGAVEQLAVHARCLDVSLFHRGYSKDPAGVATAAIKNAEAEGHDVVLIDTAGRMQNNVPLMTALGKLVVAARPDMVLFVGEALVGNDGLNQLKMFEAALQRSGHGRKIDGIILTKWDTVSEKVGATLTMSHASGSPVVFVGIGQKYHHLRSLKVGEVMDSLLTTIE</sequence>
<comment type="subunit">
    <text evidence="2">Heterodimer of an alpha and a beta chain.</text>
</comment>
<evidence type="ECO:0000259" key="10">
    <source>
        <dbReference type="PROSITE" id="PS00300"/>
    </source>
</evidence>
<feature type="domain" description="SRP54-type proteins GTP-binding" evidence="10">
    <location>
        <begin position="368"/>
        <end position="381"/>
    </location>
</feature>
<dbReference type="SUPFAM" id="SSF52540">
    <property type="entry name" value="P-loop containing nucleoside triphosphate hydrolases"/>
    <property type="match status" value="1"/>
</dbReference>
<dbReference type="PANTHER" id="PTHR43134">
    <property type="entry name" value="SIGNAL RECOGNITION PARTICLE RECEPTOR SUBUNIT ALPHA"/>
    <property type="match status" value="1"/>
</dbReference>
<dbReference type="AlphaFoldDB" id="A0A7S1B8N7"/>
<dbReference type="GO" id="GO:0005047">
    <property type="term" value="F:signal recognition particle binding"/>
    <property type="evidence" value="ECO:0007669"/>
    <property type="project" value="TreeGrafter"/>
</dbReference>
<evidence type="ECO:0000256" key="3">
    <source>
        <dbReference type="ARBA" id="ARBA00022741"/>
    </source>
</evidence>
<keyword evidence="6" id="KW-0675">Receptor</keyword>
<evidence type="ECO:0000313" key="11">
    <source>
        <dbReference type="EMBL" id="CAD8877768.1"/>
    </source>
</evidence>
<gene>
    <name evidence="11" type="ORF">CHYS00102_LOCUS4952</name>
</gene>
<organism evidence="11">
    <name type="scientific">Corethron hystrix</name>
    <dbReference type="NCBI Taxonomy" id="216773"/>
    <lineage>
        <taxon>Eukaryota</taxon>
        <taxon>Sar</taxon>
        <taxon>Stramenopiles</taxon>
        <taxon>Ochrophyta</taxon>
        <taxon>Bacillariophyta</taxon>
        <taxon>Coscinodiscophyceae</taxon>
        <taxon>Corethrophycidae</taxon>
        <taxon>Corethrales</taxon>
        <taxon>Corethraceae</taxon>
        <taxon>Corethron</taxon>
    </lineage>
</organism>
<dbReference type="Gene3D" id="3.40.50.300">
    <property type="entry name" value="P-loop containing nucleotide triphosphate hydrolases"/>
    <property type="match status" value="1"/>
</dbReference>
<dbReference type="InterPro" id="IPR042101">
    <property type="entry name" value="SRP54_N_sf"/>
</dbReference>
<dbReference type="CDD" id="cd17876">
    <property type="entry name" value="SRalpha_C"/>
    <property type="match status" value="1"/>
</dbReference>
<keyword evidence="5" id="KW-0472">Membrane</keyword>
<evidence type="ECO:0000256" key="5">
    <source>
        <dbReference type="ARBA" id="ARBA00023136"/>
    </source>
</evidence>
<dbReference type="InterPro" id="IPR027417">
    <property type="entry name" value="P-loop_NTPase"/>
</dbReference>
<dbReference type="PANTHER" id="PTHR43134:SF1">
    <property type="entry name" value="SIGNAL RECOGNITION PARTICLE RECEPTOR SUBUNIT ALPHA"/>
    <property type="match status" value="1"/>
</dbReference>
<dbReference type="SMART" id="SM00382">
    <property type="entry name" value="AAA"/>
    <property type="match status" value="1"/>
</dbReference>
<dbReference type="Gene3D" id="1.20.120.140">
    <property type="entry name" value="Signal recognition particle SRP54, nucleotide-binding domain"/>
    <property type="match status" value="1"/>
</dbReference>
<dbReference type="FunFam" id="3.40.50.300:FF:000566">
    <property type="entry name" value="Signal recognition particle receptor subunit alpha"/>
    <property type="match status" value="1"/>
</dbReference>
<evidence type="ECO:0000256" key="2">
    <source>
        <dbReference type="ARBA" id="ARBA00011870"/>
    </source>
</evidence>
<dbReference type="GO" id="GO:0003924">
    <property type="term" value="F:GTPase activity"/>
    <property type="evidence" value="ECO:0007669"/>
    <property type="project" value="TreeGrafter"/>
</dbReference>
<name>A0A7S1B8N7_9STRA</name>
<dbReference type="GO" id="GO:0005525">
    <property type="term" value="F:GTP binding"/>
    <property type="evidence" value="ECO:0007669"/>
    <property type="project" value="UniProtKB-KW"/>
</dbReference>
<evidence type="ECO:0000256" key="6">
    <source>
        <dbReference type="ARBA" id="ARBA00023170"/>
    </source>
</evidence>
<dbReference type="PROSITE" id="PS00300">
    <property type="entry name" value="SRP54"/>
    <property type="match status" value="1"/>
</dbReference>
<evidence type="ECO:0000256" key="8">
    <source>
        <dbReference type="ARBA" id="ARBA00071429"/>
    </source>
</evidence>
<dbReference type="GO" id="GO:0005789">
    <property type="term" value="C:endoplasmic reticulum membrane"/>
    <property type="evidence" value="ECO:0007669"/>
    <property type="project" value="TreeGrafter"/>
</dbReference>
<dbReference type="InterPro" id="IPR013822">
    <property type="entry name" value="Signal_recog_particl_SRP54_hlx"/>
</dbReference>